<evidence type="ECO:0000256" key="3">
    <source>
        <dbReference type="ARBA" id="ARBA00022723"/>
    </source>
</evidence>
<evidence type="ECO:0000256" key="2">
    <source>
        <dbReference type="ARBA" id="ARBA00022722"/>
    </source>
</evidence>
<evidence type="ECO:0000256" key="1">
    <source>
        <dbReference type="ARBA" id="ARBA00010875"/>
    </source>
</evidence>
<gene>
    <name evidence="7 8" type="primary">ybeY</name>
    <name evidence="8" type="ORF">BHAOGJBA_2149</name>
</gene>
<keyword evidence="9" id="KW-1185">Reference proteome</keyword>
<dbReference type="GO" id="GO:0006364">
    <property type="term" value="P:rRNA processing"/>
    <property type="evidence" value="ECO:0007669"/>
    <property type="project" value="UniProtKB-UniRule"/>
</dbReference>
<dbReference type="HAMAP" id="MF_00009">
    <property type="entry name" value="Endoribonucl_YbeY"/>
    <property type="match status" value="1"/>
</dbReference>
<dbReference type="GO" id="GO:0004521">
    <property type="term" value="F:RNA endonuclease activity"/>
    <property type="evidence" value="ECO:0007669"/>
    <property type="project" value="UniProtKB-UniRule"/>
</dbReference>
<comment type="subcellular location">
    <subcellularLocation>
        <location evidence="7">Cytoplasm</location>
    </subcellularLocation>
</comment>
<dbReference type="InterPro" id="IPR002036">
    <property type="entry name" value="YbeY"/>
</dbReference>
<dbReference type="EMBL" id="BPQO01000007">
    <property type="protein sequence ID" value="GJD88629.1"/>
    <property type="molecule type" value="Genomic_DNA"/>
</dbReference>
<comment type="similarity">
    <text evidence="1 7">Belongs to the endoribonuclease YbeY family.</text>
</comment>
<dbReference type="InterPro" id="IPR023091">
    <property type="entry name" value="MetalPrtase_cat_dom_sf_prd"/>
</dbReference>
<reference evidence="8" key="1">
    <citation type="journal article" date="2016" name="Front. Microbiol.">
        <title>Genome Sequence of the Piezophilic, Mesophilic Sulfate-Reducing Bacterium Desulfovibrio indicus J2T.</title>
        <authorList>
            <person name="Cao J."/>
            <person name="Maignien L."/>
            <person name="Shao Z."/>
            <person name="Alain K."/>
            <person name="Jebbar M."/>
        </authorList>
    </citation>
    <scope>NUCLEOTIDE SEQUENCE</scope>
    <source>
        <strain evidence="8">DSM 16372</strain>
    </source>
</reference>
<protein>
    <recommendedName>
        <fullName evidence="7">Endoribonuclease YbeY</fullName>
        <ecNumber evidence="7">3.1.-.-</ecNumber>
    </recommendedName>
</protein>
<evidence type="ECO:0000256" key="4">
    <source>
        <dbReference type="ARBA" id="ARBA00022759"/>
    </source>
</evidence>
<evidence type="ECO:0000256" key="6">
    <source>
        <dbReference type="ARBA" id="ARBA00022833"/>
    </source>
</evidence>
<dbReference type="GO" id="GO:0008270">
    <property type="term" value="F:zinc ion binding"/>
    <property type="evidence" value="ECO:0007669"/>
    <property type="project" value="UniProtKB-UniRule"/>
</dbReference>
<dbReference type="Gene3D" id="3.40.390.30">
    <property type="entry name" value="Metalloproteases ('zincins'), catalytic domain"/>
    <property type="match status" value="1"/>
</dbReference>
<feature type="binding site" evidence="7">
    <location>
        <position position="132"/>
    </location>
    <ligand>
        <name>Zn(2+)</name>
        <dbReference type="ChEBI" id="CHEBI:29105"/>
        <note>catalytic</note>
    </ligand>
</feature>
<keyword evidence="6 7" id="KW-0862">Zinc</keyword>
<organism evidence="8 9">
    <name type="scientific">Methylobacterium hispanicum</name>
    <dbReference type="NCBI Taxonomy" id="270350"/>
    <lineage>
        <taxon>Bacteria</taxon>
        <taxon>Pseudomonadati</taxon>
        <taxon>Pseudomonadota</taxon>
        <taxon>Alphaproteobacteria</taxon>
        <taxon>Hyphomicrobiales</taxon>
        <taxon>Methylobacteriaceae</taxon>
        <taxon>Methylobacterium</taxon>
    </lineage>
</organism>
<dbReference type="RefSeq" id="WP_066923334.1">
    <property type="nucleotide sequence ID" value="NZ_BPQO01000007.1"/>
</dbReference>
<sequence length="178" mass="19200">MRRTRSRIEAEIDVAIEDARWEEAVPDLEPLVIRAVEAGIAAAPARPAGALEVSVLLADDEAVQELNRTWRAKDKPTNVLSFPAAPQPRHAGVATPLGDVVLAYDTVLRESTEQSKPLRDHLAHLLVHGTLHLLGQDHETGEAEADAMEALEIAALAGLGIPNPYAEDHFDEPPDAPP</sequence>
<keyword evidence="4 7" id="KW-0255">Endonuclease</keyword>
<keyword evidence="7" id="KW-0698">rRNA processing</keyword>
<evidence type="ECO:0000313" key="8">
    <source>
        <dbReference type="EMBL" id="GJD88629.1"/>
    </source>
</evidence>
<keyword evidence="7" id="KW-0963">Cytoplasm</keyword>
<dbReference type="GO" id="GO:0004222">
    <property type="term" value="F:metalloendopeptidase activity"/>
    <property type="evidence" value="ECO:0007669"/>
    <property type="project" value="InterPro"/>
</dbReference>
<feature type="binding site" evidence="7">
    <location>
        <position position="128"/>
    </location>
    <ligand>
        <name>Zn(2+)</name>
        <dbReference type="ChEBI" id="CHEBI:29105"/>
        <note>catalytic</note>
    </ligand>
</feature>
<dbReference type="NCBIfam" id="TIGR00043">
    <property type="entry name" value="rRNA maturation RNase YbeY"/>
    <property type="match status" value="1"/>
</dbReference>
<dbReference type="AlphaFoldDB" id="A0AAV4ZKL4"/>
<keyword evidence="3 7" id="KW-0479">Metal-binding</keyword>
<reference evidence="8" key="2">
    <citation type="submission" date="2021-08" db="EMBL/GenBank/DDBJ databases">
        <authorList>
            <person name="Tani A."/>
            <person name="Ola A."/>
            <person name="Ogura Y."/>
            <person name="Katsura K."/>
            <person name="Hayashi T."/>
        </authorList>
    </citation>
    <scope>NUCLEOTIDE SEQUENCE</scope>
    <source>
        <strain evidence="8">DSM 16372</strain>
    </source>
</reference>
<accession>A0AAV4ZKL4</accession>
<evidence type="ECO:0000256" key="5">
    <source>
        <dbReference type="ARBA" id="ARBA00022801"/>
    </source>
</evidence>
<dbReference type="GO" id="GO:0005737">
    <property type="term" value="C:cytoplasm"/>
    <property type="evidence" value="ECO:0007669"/>
    <property type="project" value="UniProtKB-SubCell"/>
</dbReference>
<keyword evidence="7" id="KW-0690">Ribosome biogenesis</keyword>
<comment type="caution">
    <text evidence="8">The sequence shown here is derived from an EMBL/GenBank/DDBJ whole genome shotgun (WGS) entry which is preliminary data.</text>
</comment>
<feature type="binding site" evidence="7">
    <location>
        <position position="138"/>
    </location>
    <ligand>
        <name>Zn(2+)</name>
        <dbReference type="ChEBI" id="CHEBI:29105"/>
        <note>catalytic</note>
    </ligand>
</feature>
<proteinExistence type="inferred from homology"/>
<keyword evidence="5 7" id="KW-0378">Hydrolase</keyword>
<dbReference type="SUPFAM" id="SSF55486">
    <property type="entry name" value="Metalloproteases ('zincins'), catalytic domain"/>
    <property type="match status" value="1"/>
</dbReference>
<dbReference type="PANTHER" id="PTHR46986">
    <property type="entry name" value="ENDORIBONUCLEASE YBEY, CHLOROPLASTIC"/>
    <property type="match status" value="1"/>
</dbReference>
<evidence type="ECO:0000256" key="7">
    <source>
        <dbReference type="HAMAP-Rule" id="MF_00009"/>
    </source>
</evidence>
<dbReference type="PANTHER" id="PTHR46986:SF1">
    <property type="entry name" value="ENDORIBONUCLEASE YBEY, CHLOROPLASTIC"/>
    <property type="match status" value="1"/>
</dbReference>
<dbReference type="EC" id="3.1.-.-" evidence="7"/>
<comment type="cofactor">
    <cofactor evidence="7">
        <name>Zn(2+)</name>
        <dbReference type="ChEBI" id="CHEBI:29105"/>
    </cofactor>
    <text evidence="7">Binds 1 zinc ion.</text>
</comment>
<name>A0AAV4ZKL4_9HYPH</name>
<dbReference type="Pfam" id="PF02130">
    <property type="entry name" value="YbeY"/>
    <property type="match status" value="1"/>
</dbReference>
<dbReference type="Proteomes" id="UP001055247">
    <property type="component" value="Unassembled WGS sequence"/>
</dbReference>
<keyword evidence="2 7" id="KW-0540">Nuclease</keyword>
<evidence type="ECO:0000313" key="9">
    <source>
        <dbReference type="Proteomes" id="UP001055247"/>
    </source>
</evidence>
<comment type="function">
    <text evidence="7">Single strand-specific metallo-endoribonuclease involved in late-stage 70S ribosome quality control and in maturation of the 3' terminus of the 16S rRNA.</text>
</comment>